<feature type="transmembrane region" description="Helical" evidence="2">
    <location>
        <begin position="53"/>
        <end position="73"/>
    </location>
</feature>
<feature type="compositionally biased region" description="Basic and acidic residues" evidence="1">
    <location>
        <begin position="1"/>
        <end position="16"/>
    </location>
</feature>
<evidence type="ECO:0000256" key="2">
    <source>
        <dbReference type="SAM" id="Phobius"/>
    </source>
</evidence>
<feature type="non-terminal residue" evidence="3">
    <location>
        <position position="1"/>
    </location>
</feature>
<evidence type="ECO:0000313" key="4">
    <source>
        <dbReference type="Proteomes" id="UP001289374"/>
    </source>
</evidence>
<keyword evidence="2" id="KW-1133">Transmembrane helix</keyword>
<accession>A0AAE1W8W9</accession>
<keyword evidence="2" id="KW-0812">Transmembrane</keyword>
<proteinExistence type="predicted"/>
<evidence type="ECO:0000313" key="3">
    <source>
        <dbReference type="EMBL" id="KAK4388945.1"/>
    </source>
</evidence>
<protein>
    <submittedName>
        <fullName evidence="3">Uncharacterized protein</fullName>
    </submittedName>
</protein>
<comment type="caution">
    <text evidence="3">The sequence shown here is derived from an EMBL/GenBank/DDBJ whole genome shotgun (WGS) entry which is preliminary data.</text>
</comment>
<sequence length="163" mass="17672">SDHRADRQPDLVEDRRSKSRYSSYRRSPRRYKSPPRGRTPPSEFDIGAGEAGLAVQCAIAAVVIAGAGALFVVDRRLRGIEVHHVVKGEGPRLQGAEADLSRGLHGIHNLQGIQTKATQGHHLEVPHGRQVWSHMEMAQPILDGIDDRAVVVEAAGVASQSIA</sequence>
<feature type="compositionally biased region" description="Basic residues" evidence="1">
    <location>
        <begin position="26"/>
        <end position="35"/>
    </location>
</feature>
<dbReference type="AlphaFoldDB" id="A0AAE1W8W9"/>
<dbReference type="EMBL" id="JACGWL010000013">
    <property type="protein sequence ID" value="KAK4388945.1"/>
    <property type="molecule type" value="Genomic_DNA"/>
</dbReference>
<reference evidence="3" key="2">
    <citation type="journal article" date="2024" name="Plant">
        <title>Genomic evolution and insights into agronomic trait innovations of Sesamum species.</title>
        <authorList>
            <person name="Miao H."/>
            <person name="Wang L."/>
            <person name="Qu L."/>
            <person name="Liu H."/>
            <person name="Sun Y."/>
            <person name="Le M."/>
            <person name="Wang Q."/>
            <person name="Wei S."/>
            <person name="Zheng Y."/>
            <person name="Lin W."/>
            <person name="Duan Y."/>
            <person name="Cao H."/>
            <person name="Xiong S."/>
            <person name="Wang X."/>
            <person name="Wei L."/>
            <person name="Li C."/>
            <person name="Ma Q."/>
            <person name="Ju M."/>
            <person name="Zhao R."/>
            <person name="Li G."/>
            <person name="Mu C."/>
            <person name="Tian Q."/>
            <person name="Mei H."/>
            <person name="Zhang T."/>
            <person name="Gao T."/>
            <person name="Zhang H."/>
        </authorList>
    </citation>
    <scope>NUCLEOTIDE SEQUENCE</scope>
    <source>
        <strain evidence="3">K16</strain>
    </source>
</reference>
<gene>
    <name evidence="3" type="ORF">Sango_2231500</name>
</gene>
<feature type="region of interest" description="Disordered" evidence="1">
    <location>
        <begin position="1"/>
        <end position="44"/>
    </location>
</feature>
<organism evidence="3 4">
    <name type="scientific">Sesamum angolense</name>
    <dbReference type="NCBI Taxonomy" id="2727404"/>
    <lineage>
        <taxon>Eukaryota</taxon>
        <taxon>Viridiplantae</taxon>
        <taxon>Streptophyta</taxon>
        <taxon>Embryophyta</taxon>
        <taxon>Tracheophyta</taxon>
        <taxon>Spermatophyta</taxon>
        <taxon>Magnoliopsida</taxon>
        <taxon>eudicotyledons</taxon>
        <taxon>Gunneridae</taxon>
        <taxon>Pentapetalae</taxon>
        <taxon>asterids</taxon>
        <taxon>lamiids</taxon>
        <taxon>Lamiales</taxon>
        <taxon>Pedaliaceae</taxon>
        <taxon>Sesamum</taxon>
    </lineage>
</organism>
<dbReference type="Proteomes" id="UP001289374">
    <property type="component" value="Unassembled WGS sequence"/>
</dbReference>
<keyword evidence="4" id="KW-1185">Reference proteome</keyword>
<keyword evidence="2" id="KW-0472">Membrane</keyword>
<evidence type="ECO:0000256" key="1">
    <source>
        <dbReference type="SAM" id="MobiDB-lite"/>
    </source>
</evidence>
<name>A0AAE1W8W9_9LAMI</name>
<reference evidence="3" key="1">
    <citation type="submission" date="2020-06" db="EMBL/GenBank/DDBJ databases">
        <authorList>
            <person name="Li T."/>
            <person name="Hu X."/>
            <person name="Zhang T."/>
            <person name="Song X."/>
            <person name="Zhang H."/>
            <person name="Dai N."/>
            <person name="Sheng W."/>
            <person name="Hou X."/>
            <person name="Wei L."/>
        </authorList>
    </citation>
    <scope>NUCLEOTIDE SEQUENCE</scope>
    <source>
        <strain evidence="3">K16</strain>
        <tissue evidence="3">Leaf</tissue>
    </source>
</reference>